<keyword evidence="8 13" id="KW-0808">Transferase</keyword>
<sequence length="406" mass="42286">MAIRTLDSLGDLAGKTVLIRCDFNVPLQDARITDEGRIVASLPTLRALLEQGAKVVAMSHLGRPKGAPEAQYSLAPVAERLGELLGAEVAFATDTVGDDAARVRAALQDGQLALLENLRFDPRETSKDAAEREAFAAELAAGADAFVSDGFGVVHREQASVFEVAAALPSAAGLLVERELDVLSRLTETPERPYAVVLGGSKVSDKLGVIEHLLPRVDRLLIGGGMLFTFLAAQGHGVAASLLEEDQLERVRGYLQRADELGVQLLLPTDVVVAAAFDADAEHETVAADAIESSRFGASGIGLDIGPASAAAFADAIRDARTVFWNGPMGVFEMPAFAAGTRSVAQALTEVDGLAVVGGGDSAAAVRQLGFADDDFGHISTGGGASLEFLEGARLPGLEALGWEGH</sequence>
<dbReference type="GO" id="GO:0004618">
    <property type="term" value="F:phosphoglycerate kinase activity"/>
    <property type="evidence" value="ECO:0007669"/>
    <property type="project" value="UniProtKB-UniRule"/>
</dbReference>
<comment type="catalytic activity">
    <reaction evidence="1 13 16">
        <text>(2R)-3-phosphoglycerate + ATP = (2R)-3-phospho-glyceroyl phosphate + ADP</text>
        <dbReference type="Rhea" id="RHEA:14801"/>
        <dbReference type="ChEBI" id="CHEBI:30616"/>
        <dbReference type="ChEBI" id="CHEBI:57604"/>
        <dbReference type="ChEBI" id="CHEBI:58272"/>
        <dbReference type="ChEBI" id="CHEBI:456216"/>
        <dbReference type="EC" id="2.7.2.3"/>
    </reaction>
</comment>
<dbReference type="GO" id="GO:0043531">
    <property type="term" value="F:ADP binding"/>
    <property type="evidence" value="ECO:0007669"/>
    <property type="project" value="TreeGrafter"/>
</dbReference>
<dbReference type="HAMAP" id="MF_00145">
    <property type="entry name" value="Phosphoglyc_kinase"/>
    <property type="match status" value="1"/>
</dbReference>
<feature type="binding site" evidence="13 15">
    <location>
        <begin position="359"/>
        <end position="362"/>
    </location>
    <ligand>
        <name>ATP</name>
        <dbReference type="ChEBI" id="CHEBI:30616"/>
    </ligand>
</feature>
<keyword evidence="12 13" id="KW-0324">Glycolysis</keyword>
<feature type="binding site" evidence="13 15">
    <location>
        <position position="333"/>
    </location>
    <ligand>
        <name>ATP</name>
        <dbReference type="ChEBI" id="CHEBI:30616"/>
    </ligand>
</feature>
<dbReference type="PANTHER" id="PTHR11406">
    <property type="entry name" value="PHOSPHOGLYCERATE KINASE"/>
    <property type="match status" value="1"/>
</dbReference>
<dbReference type="InterPro" id="IPR015824">
    <property type="entry name" value="Phosphoglycerate_kinase_N"/>
</dbReference>
<dbReference type="GO" id="GO:0005829">
    <property type="term" value="C:cytosol"/>
    <property type="evidence" value="ECO:0007669"/>
    <property type="project" value="TreeGrafter"/>
</dbReference>
<evidence type="ECO:0000256" key="10">
    <source>
        <dbReference type="ARBA" id="ARBA00022777"/>
    </source>
</evidence>
<keyword evidence="9 13" id="KW-0547">Nucleotide-binding</keyword>
<feature type="binding site" evidence="13">
    <location>
        <position position="156"/>
    </location>
    <ligand>
        <name>substrate</name>
    </ligand>
</feature>
<comment type="subunit">
    <text evidence="4 13">Monomer.</text>
</comment>
<name>A0A1H1KXH0_9MICO</name>
<feature type="binding site" evidence="13">
    <location>
        <position position="119"/>
    </location>
    <ligand>
        <name>substrate</name>
    </ligand>
</feature>
<feature type="binding site" evidence="14">
    <location>
        <position position="37"/>
    </location>
    <ligand>
        <name>(2R)-3-phosphoglycerate</name>
        <dbReference type="ChEBI" id="CHEBI:58272"/>
    </ligand>
</feature>
<dbReference type="Pfam" id="PF00162">
    <property type="entry name" value="PGK"/>
    <property type="match status" value="1"/>
</dbReference>
<dbReference type="EC" id="2.7.2.3" evidence="5 13"/>
<accession>A0A1H1KXH0</accession>
<evidence type="ECO:0000256" key="13">
    <source>
        <dbReference type="HAMAP-Rule" id="MF_00145"/>
    </source>
</evidence>
<feature type="binding site" evidence="13 15">
    <location>
        <position position="206"/>
    </location>
    <ligand>
        <name>ATP</name>
        <dbReference type="ChEBI" id="CHEBI:30616"/>
    </ligand>
</feature>
<comment type="pathway">
    <text evidence="2 13">Carbohydrate degradation; glycolysis; pyruvate from D-glyceraldehyde 3-phosphate: step 2/5.</text>
</comment>
<dbReference type="InterPro" id="IPR015911">
    <property type="entry name" value="Phosphoglycerate_kinase_CS"/>
</dbReference>
<dbReference type="PANTHER" id="PTHR11406:SF23">
    <property type="entry name" value="PHOSPHOGLYCERATE KINASE 1, CHLOROPLASTIC-RELATED"/>
    <property type="match status" value="1"/>
</dbReference>
<evidence type="ECO:0000256" key="16">
    <source>
        <dbReference type="RuleBase" id="RU000532"/>
    </source>
</evidence>
<keyword evidence="18" id="KW-1185">Reference proteome</keyword>
<protein>
    <recommendedName>
        <fullName evidence="6 13">Phosphoglycerate kinase</fullName>
        <ecNumber evidence="5 13">2.7.2.3</ecNumber>
    </recommendedName>
</protein>
<keyword evidence="10 13" id="KW-0418">Kinase</keyword>
<evidence type="ECO:0000256" key="1">
    <source>
        <dbReference type="ARBA" id="ARBA00000642"/>
    </source>
</evidence>
<evidence type="ECO:0000313" key="18">
    <source>
        <dbReference type="Proteomes" id="UP000199649"/>
    </source>
</evidence>
<gene>
    <name evidence="13" type="primary">pgk</name>
    <name evidence="17" type="ORF">SAMN04489719_0188</name>
</gene>
<evidence type="ECO:0000313" key="17">
    <source>
        <dbReference type="EMBL" id="SDR66475.1"/>
    </source>
</evidence>
<evidence type="ECO:0000256" key="6">
    <source>
        <dbReference type="ARBA" id="ARBA00016471"/>
    </source>
</evidence>
<dbReference type="RefSeq" id="WP_092664953.1">
    <property type="nucleotide sequence ID" value="NZ_LT629734.1"/>
</dbReference>
<dbReference type="PROSITE" id="PS00111">
    <property type="entry name" value="PGLYCERATE_KINASE"/>
    <property type="match status" value="1"/>
</dbReference>
<feature type="binding site" evidence="14">
    <location>
        <position position="119"/>
    </location>
    <ligand>
        <name>(2R)-3-phosphoglycerate</name>
        <dbReference type="ChEBI" id="CHEBI:58272"/>
    </ligand>
</feature>
<evidence type="ECO:0000256" key="5">
    <source>
        <dbReference type="ARBA" id="ARBA00013061"/>
    </source>
</evidence>
<evidence type="ECO:0000256" key="9">
    <source>
        <dbReference type="ARBA" id="ARBA00022741"/>
    </source>
</evidence>
<feature type="binding site" evidence="13 14">
    <location>
        <begin position="60"/>
        <end position="63"/>
    </location>
    <ligand>
        <name>substrate</name>
    </ligand>
</feature>
<dbReference type="Proteomes" id="UP000199649">
    <property type="component" value="Chromosome I"/>
</dbReference>
<evidence type="ECO:0000256" key="8">
    <source>
        <dbReference type="ARBA" id="ARBA00022679"/>
    </source>
</evidence>
<proteinExistence type="inferred from homology"/>
<feature type="binding site" evidence="13">
    <location>
        <position position="302"/>
    </location>
    <ligand>
        <name>ATP</name>
        <dbReference type="ChEBI" id="CHEBI:30616"/>
    </ligand>
</feature>
<evidence type="ECO:0000256" key="2">
    <source>
        <dbReference type="ARBA" id="ARBA00004838"/>
    </source>
</evidence>
<dbReference type="STRING" id="684552.SAMN04489719_0188"/>
<keyword evidence="11 13" id="KW-0067">ATP-binding</keyword>
<dbReference type="FunFam" id="3.40.50.1260:FF:000031">
    <property type="entry name" value="Phosphoglycerate kinase 1"/>
    <property type="match status" value="1"/>
</dbReference>
<feature type="binding site" evidence="14">
    <location>
        <position position="156"/>
    </location>
    <ligand>
        <name>(2R)-3-phosphoglycerate</name>
        <dbReference type="ChEBI" id="CHEBI:58272"/>
    </ligand>
</feature>
<dbReference type="AlphaFoldDB" id="A0A1H1KXH0"/>
<evidence type="ECO:0000256" key="4">
    <source>
        <dbReference type="ARBA" id="ARBA00011245"/>
    </source>
</evidence>
<evidence type="ECO:0000256" key="11">
    <source>
        <dbReference type="ARBA" id="ARBA00022840"/>
    </source>
</evidence>
<feature type="binding site" evidence="13">
    <location>
        <position position="37"/>
    </location>
    <ligand>
        <name>substrate</name>
    </ligand>
</feature>
<organism evidence="17 18">
    <name type="scientific">Agrococcus carbonis</name>
    <dbReference type="NCBI Taxonomy" id="684552"/>
    <lineage>
        <taxon>Bacteria</taxon>
        <taxon>Bacillati</taxon>
        <taxon>Actinomycetota</taxon>
        <taxon>Actinomycetes</taxon>
        <taxon>Micrococcales</taxon>
        <taxon>Microbacteriaceae</taxon>
        <taxon>Agrococcus</taxon>
    </lineage>
</organism>
<reference evidence="18" key="1">
    <citation type="submission" date="2016-10" db="EMBL/GenBank/DDBJ databases">
        <authorList>
            <person name="Varghese N."/>
            <person name="Submissions S."/>
        </authorList>
    </citation>
    <scope>NUCLEOTIDE SEQUENCE [LARGE SCALE GENOMIC DNA]</scope>
    <source>
        <strain evidence="18">DSM 22965</strain>
    </source>
</reference>
<dbReference type="GO" id="GO:0006094">
    <property type="term" value="P:gluconeogenesis"/>
    <property type="evidence" value="ECO:0007669"/>
    <property type="project" value="TreeGrafter"/>
</dbReference>
<evidence type="ECO:0000256" key="12">
    <source>
        <dbReference type="ARBA" id="ARBA00023152"/>
    </source>
</evidence>
<dbReference type="PIRSF" id="PIRSF000724">
    <property type="entry name" value="Pgk"/>
    <property type="match status" value="1"/>
</dbReference>
<dbReference type="UniPathway" id="UPA00109">
    <property type="reaction ID" value="UER00185"/>
</dbReference>
<dbReference type="InterPro" id="IPR001576">
    <property type="entry name" value="Phosphoglycerate_kinase"/>
</dbReference>
<comment type="similarity">
    <text evidence="3 13 16">Belongs to the phosphoglycerate kinase family.</text>
</comment>
<dbReference type="GO" id="GO:0006096">
    <property type="term" value="P:glycolytic process"/>
    <property type="evidence" value="ECO:0007669"/>
    <property type="project" value="UniProtKB-UniRule"/>
</dbReference>
<dbReference type="EMBL" id="LT629734">
    <property type="protein sequence ID" value="SDR66475.1"/>
    <property type="molecule type" value="Genomic_DNA"/>
</dbReference>
<evidence type="ECO:0000256" key="14">
    <source>
        <dbReference type="PIRSR" id="PIRSR000724-1"/>
    </source>
</evidence>
<dbReference type="InterPro" id="IPR036043">
    <property type="entry name" value="Phosphoglycerate_kinase_sf"/>
</dbReference>
<dbReference type="Gene3D" id="3.40.50.1260">
    <property type="entry name" value="Phosphoglycerate kinase, N-terminal domain"/>
    <property type="match status" value="2"/>
</dbReference>
<keyword evidence="7 13" id="KW-0963">Cytoplasm</keyword>
<dbReference type="PRINTS" id="PR00477">
    <property type="entry name" value="PHGLYCKINASE"/>
</dbReference>
<dbReference type="SUPFAM" id="SSF53748">
    <property type="entry name" value="Phosphoglycerate kinase"/>
    <property type="match status" value="1"/>
</dbReference>
<dbReference type="FunFam" id="3.40.50.1260:FF:000006">
    <property type="entry name" value="Phosphoglycerate kinase"/>
    <property type="match status" value="1"/>
</dbReference>
<evidence type="ECO:0000256" key="15">
    <source>
        <dbReference type="PIRSR" id="PIRSR000724-2"/>
    </source>
</evidence>
<evidence type="ECO:0000256" key="3">
    <source>
        <dbReference type="ARBA" id="ARBA00008982"/>
    </source>
</evidence>
<dbReference type="GO" id="GO:0005524">
    <property type="term" value="F:ATP binding"/>
    <property type="evidence" value="ECO:0007669"/>
    <property type="project" value="UniProtKB-KW"/>
</dbReference>
<comment type="subcellular location">
    <subcellularLocation>
        <location evidence="13">Cytoplasm</location>
    </subcellularLocation>
</comment>
<dbReference type="OrthoDB" id="9808460at2"/>
<evidence type="ECO:0000256" key="7">
    <source>
        <dbReference type="ARBA" id="ARBA00022490"/>
    </source>
</evidence>
<feature type="binding site" evidence="13 14">
    <location>
        <begin position="22"/>
        <end position="24"/>
    </location>
    <ligand>
        <name>substrate</name>
    </ligand>
</feature>